<protein>
    <submittedName>
        <fullName evidence="6">Efflux RND transporter periplasmic adaptor subunit</fullName>
    </submittedName>
</protein>
<dbReference type="AlphaFoldDB" id="A0A412TRH8"/>
<dbReference type="EMBL" id="JAQMRD010000019">
    <property type="protein sequence ID" value="MDB9224047.1"/>
    <property type="molecule type" value="Genomic_DNA"/>
</dbReference>
<dbReference type="Gene3D" id="2.40.30.170">
    <property type="match status" value="1"/>
</dbReference>
<evidence type="ECO:0000313" key="5">
    <source>
        <dbReference type="EMBL" id="MDB9224047.1"/>
    </source>
</evidence>
<dbReference type="RefSeq" id="WP_022161490.1">
    <property type="nucleotide sequence ID" value="NZ_JADMSC010000041.1"/>
</dbReference>
<dbReference type="SUPFAM" id="SSF111369">
    <property type="entry name" value="HlyD-like secretion proteins"/>
    <property type="match status" value="1"/>
</dbReference>
<dbReference type="NCBIfam" id="TIGR01730">
    <property type="entry name" value="RND_mfp"/>
    <property type="match status" value="1"/>
</dbReference>
<dbReference type="PROSITE" id="PS51257">
    <property type="entry name" value="PROKAR_LIPOPROTEIN"/>
    <property type="match status" value="1"/>
</dbReference>
<gene>
    <name evidence="6" type="ORF">DWW57_09275</name>
    <name evidence="4" type="ORF">L0P03_06155</name>
    <name evidence="5" type="ORF">PN645_13655</name>
</gene>
<reference evidence="4" key="2">
    <citation type="submission" date="2022-01" db="EMBL/GenBank/DDBJ databases">
        <title>Collection of gut derived symbiotic bacterial strains cultured from healthy donors.</title>
        <authorList>
            <person name="Lin H."/>
            <person name="Kohout C."/>
            <person name="Waligurski E."/>
            <person name="Pamer E.G."/>
        </authorList>
    </citation>
    <scope>NUCLEOTIDE SEQUENCE</scope>
    <source>
        <strain evidence="4">DFI.1.149</strain>
    </source>
</reference>
<feature type="domain" description="Multidrug resistance protein MdtA-like C-terminal permuted SH3" evidence="3">
    <location>
        <begin position="275"/>
        <end position="335"/>
    </location>
</feature>
<accession>A0A412TRH8</accession>
<dbReference type="Proteomes" id="UP000284243">
    <property type="component" value="Unassembled WGS sequence"/>
</dbReference>
<evidence type="ECO:0000256" key="2">
    <source>
        <dbReference type="SAM" id="SignalP"/>
    </source>
</evidence>
<proteinExistence type="inferred from homology"/>
<dbReference type="Gene3D" id="2.40.420.20">
    <property type="match status" value="1"/>
</dbReference>
<evidence type="ECO:0000256" key="1">
    <source>
        <dbReference type="ARBA" id="ARBA00009477"/>
    </source>
</evidence>
<name>A0A412TRH8_9BACT</name>
<comment type="caution">
    <text evidence="6">The sequence shown here is derived from an EMBL/GenBank/DDBJ whole genome shotgun (WGS) entry which is preliminary data.</text>
</comment>
<dbReference type="GO" id="GO:1990281">
    <property type="term" value="C:efflux pump complex"/>
    <property type="evidence" value="ECO:0007669"/>
    <property type="project" value="TreeGrafter"/>
</dbReference>
<dbReference type="Gene3D" id="2.40.50.100">
    <property type="match status" value="1"/>
</dbReference>
<dbReference type="PANTHER" id="PTHR30469">
    <property type="entry name" value="MULTIDRUG RESISTANCE PROTEIN MDTA"/>
    <property type="match status" value="1"/>
</dbReference>
<evidence type="ECO:0000313" key="7">
    <source>
        <dbReference type="Proteomes" id="UP000284243"/>
    </source>
</evidence>
<dbReference type="InterPro" id="IPR058627">
    <property type="entry name" value="MdtA-like_C"/>
</dbReference>
<dbReference type="InterPro" id="IPR006143">
    <property type="entry name" value="RND_pump_MFP"/>
</dbReference>
<sequence length="350" mass="39367">MKIIPTLLFLLLLLSFLSGCQQKDKAARQPEMTVRVAQAVLLKEQTPKEFSFIAKPFRTSELSFRVGGPISNFEVYAGNYYRKGEVIATIDDRDFLIRKEQTQAVYDQAKAEFERIGALYEKNNISASTYEKTKAEYTSAKTAFQTAANELNDTRLVAPFDGYVGEVFIEKYQEVKATQPIISFIDLDQLKIETYVTQDIALQAEQLQQAELRFDAVADRTYPATILEISKSTTPNNLSYLLTARLPNPDRQLPAGMSGKLYMPFPDSSSRQAIISIPQQALCHRPAEGDYVWIVNPQNHQVAKRKIIPDKLLDNGYLAVKEGLQADELVAVSGLRFLSEGMPVHISQQL</sequence>
<evidence type="ECO:0000259" key="3">
    <source>
        <dbReference type="Pfam" id="PF25967"/>
    </source>
</evidence>
<keyword evidence="2" id="KW-0732">Signal</keyword>
<feature type="chain" id="PRO_5019171007" evidence="2">
    <location>
        <begin position="21"/>
        <end position="350"/>
    </location>
</feature>
<evidence type="ECO:0000313" key="4">
    <source>
        <dbReference type="EMBL" id="MCG4959439.1"/>
    </source>
</evidence>
<dbReference type="GO" id="GO:0015562">
    <property type="term" value="F:efflux transmembrane transporter activity"/>
    <property type="evidence" value="ECO:0007669"/>
    <property type="project" value="TreeGrafter"/>
</dbReference>
<comment type="similarity">
    <text evidence="1">Belongs to the membrane fusion protein (MFP) (TC 8.A.1) family.</text>
</comment>
<reference evidence="5" key="3">
    <citation type="submission" date="2023-01" db="EMBL/GenBank/DDBJ databases">
        <title>Human gut microbiome strain richness.</title>
        <authorList>
            <person name="Chen-Liaw A."/>
        </authorList>
    </citation>
    <scope>NUCLEOTIDE SEQUENCE</scope>
    <source>
        <strain evidence="5">RTP21484st1_B7_RTP21484_190118</strain>
    </source>
</reference>
<dbReference type="EMBL" id="JAKNDN010000009">
    <property type="protein sequence ID" value="MCG4959439.1"/>
    <property type="molecule type" value="Genomic_DNA"/>
</dbReference>
<reference evidence="6 7" key="1">
    <citation type="submission" date="2018-08" db="EMBL/GenBank/DDBJ databases">
        <title>A genome reference for cultivated species of the human gut microbiota.</title>
        <authorList>
            <person name="Zou Y."/>
            <person name="Xue W."/>
            <person name="Luo G."/>
        </authorList>
    </citation>
    <scope>NUCLEOTIDE SEQUENCE [LARGE SCALE GENOMIC DNA]</scope>
    <source>
        <strain evidence="6 7">AF16-14</strain>
    </source>
</reference>
<dbReference type="Proteomes" id="UP001199750">
    <property type="component" value="Unassembled WGS sequence"/>
</dbReference>
<dbReference type="Proteomes" id="UP001212263">
    <property type="component" value="Unassembled WGS sequence"/>
</dbReference>
<feature type="signal peptide" evidence="2">
    <location>
        <begin position="1"/>
        <end position="20"/>
    </location>
</feature>
<evidence type="ECO:0000313" key="6">
    <source>
        <dbReference type="EMBL" id="RGU56435.1"/>
    </source>
</evidence>
<dbReference type="Gene3D" id="1.10.287.470">
    <property type="entry name" value="Helix hairpin bin"/>
    <property type="match status" value="1"/>
</dbReference>
<organism evidence="6 7">
    <name type="scientific">Odoribacter splanchnicus</name>
    <dbReference type="NCBI Taxonomy" id="28118"/>
    <lineage>
        <taxon>Bacteria</taxon>
        <taxon>Pseudomonadati</taxon>
        <taxon>Bacteroidota</taxon>
        <taxon>Bacteroidia</taxon>
        <taxon>Bacteroidales</taxon>
        <taxon>Odoribacteraceae</taxon>
        <taxon>Odoribacter</taxon>
    </lineage>
</organism>
<dbReference type="PANTHER" id="PTHR30469:SF20">
    <property type="entry name" value="EFFLUX RND TRANSPORTER PERIPLASMIC ADAPTOR SUBUNIT"/>
    <property type="match status" value="1"/>
</dbReference>
<dbReference type="Pfam" id="PF25967">
    <property type="entry name" value="RND-MFP_C"/>
    <property type="match status" value="1"/>
</dbReference>
<dbReference type="EMBL" id="QRYC01000010">
    <property type="protein sequence ID" value="RGU56435.1"/>
    <property type="molecule type" value="Genomic_DNA"/>
</dbReference>